<dbReference type="GO" id="GO:0016787">
    <property type="term" value="F:hydrolase activity"/>
    <property type="evidence" value="ECO:0007669"/>
    <property type="project" value="UniProtKB-KW"/>
</dbReference>
<dbReference type="SUPFAM" id="SSF53474">
    <property type="entry name" value="alpha/beta-Hydrolases"/>
    <property type="match status" value="1"/>
</dbReference>
<dbReference type="PANTHER" id="PTHR46640">
    <property type="entry name" value="TRIACYLGLYCEROL LIPASE, PUTATIVE (AFU_ORTHOLOGUE AFUA_6G06510)-RELATED"/>
    <property type="match status" value="1"/>
</dbReference>
<dbReference type="GO" id="GO:0016042">
    <property type="term" value="P:lipid catabolic process"/>
    <property type="evidence" value="ECO:0007669"/>
    <property type="project" value="InterPro"/>
</dbReference>
<protein>
    <recommendedName>
        <fullName evidence="8">Triacylglycerol lipase</fullName>
    </recommendedName>
</protein>
<evidence type="ECO:0000256" key="2">
    <source>
        <dbReference type="ARBA" id="ARBA00022801"/>
    </source>
</evidence>
<dbReference type="Pfam" id="PF03893">
    <property type="entry name" value="Lipase3_N"/>
    <property type="match status" value="1"/>
</dbReference>
<dbReference type="PANTHER" id="PTHR46640:SF1">
    <property type="entry name" value="FUNGAL LIPASE-LIKE DOMAIN-CONTAINING PROTEIN-RELATED"/>
    <property type="match status" value="1"/>
</dbReference>
<feature type="domain" description="Mono-/di-acylglycerol lipase N-terminal" evidence="5">
    <location>
        <begin position="18"/>
        <end position="78"/>
    </location>
</feature>
<accession>A0A8H6L4H2</accession>
<evidence type="ECO:0000256" key="1">
    <source>
        <dbReference type="ARBA" id="ARBA00022729"/>
    </source>
</evidence>
<dbReference type="InterPro" id="IPR051299">
    <property type="entry name" value="AB_hydrolase_lip/est"/>
</dbReference>
<dbReference type="InterPro" id="IPR029058">
    <property type="entry name" value="AB_hydrolase_fold"/>
</dbReference>
<dbReference type="RefSeq" id="XP_037164557.1">
    <property type="nucleotide sequence ID" value="XM_037308714.1"/>
</dbReference>
<evidence type="ECO:0000259" key="4">
    <source>
        <dbReference type="Pfam" id="PF01764"/>
    </source>
</evidence>
<keyword evidence="7" id="KW-1185">Reference proteome</keyword>
<feature type="signal peptide" evidence="3">
    <location>
        <begin position="1"/>
        <end position="22"/>
    </location>
</feature>
<dbReference type="Proteomes" id="UP000578531">
    <property type="component" value="Unassembled WGS sequence"/>
</dbReference>
<dbReference type="AlphaFoldDB" id="A0A8H6L4H2"/>
<keyword evidence="1 3" id="KW-0732">Signal</keyword>
<dbReference type="Pfam" id="PF01764">
    <property type="entry name" value="Lipase_3"/>
    <property type="match status" value="1"/>
</dbReference>
<dbReference type="EMBL" id="JACCJC010000026">
    <property type="protein sequence ID" value="KAF6235179.1"/>
    <property type="molecule type" value="Genomic_DNA"/>
</dbReference>
<keyword evidence="2" id="KW-0378">Hydrolase</keyword>
<dbReference type="GeneID" id="59288466"/>
<comment type="caution">
    <text evidence="6">The sequence shown here is derived from an EMBL/GenBank/DDBJ whole genome shotgun (WGS) entry which is preliminary data.</text>
</comment>
<gene>
    <name evidence="6" type="ORF">HO173_006808</name>
</gene>
<sequence>MAYTLLIQLAEAILLFFSYAMAAPLEQRSIDLATFTDLQLFEQFAAASYCKSNNNVTADGNKLTCPSHNCPLVEADDVTTVYEFQNSGLLTGVTGYIAVDHTLGLTILAFRGSHSFRNWAADLDFALIPTDVCPQCFCHQGFYNSWLEARSGVLAAIKTTASTYPNNRVVVVGHSLGGAIADIAAAEIRKAGTDADLYTYGAPRIAGPALSDYITKQNKGGNFRVTHYDDPVPRLPPRALGYVHISPEYYIDTVTGVVPTAEDITVLSGDVNLLGNTGNDRNRTDVAAHSWYFNRVSACSPKGFEFRKRRDLSR</sequence>
<proteinExistence type="predicted"/>
<reference evidence="6 7" key="1">
    <citation type="journal article" date="2020" name="Genomics">
        <title>Complete, high-quality genomes from long-read metagenomic sequencing of two wolf lichen thalli reveals enigmatic genome architecture.</title>
        <authorList>
            <person name="McKenzie S.K."/>
            <person name="Walston R.F."/>
            <person name="Allen J.L."/>
        </authorList>
    </citation>
    <scope>NUCLEOTIDE SEQUENCE [LARGE SCALE GENOMIC DNA]</scope>
    <source>
        <strain evidence="6">WasteWater2</strain>
    </source>
</reference>
<evidence type="ECO:0000313" key="7">
    <source>
        <dbReference type="Proteomes" id="UP000578531"/>
    </source>
</evidence>
<dbReference type="InterPro" id="IPR005592">
    <property type="entry name" value="Mono/diacylglycerol_lipase_N"/>
</dbReference>
<dbReference type="OrthoDB" id="426718at2759"/>
<evidence type="ECO:0000313" key="6">
    <source>
        <dbReference type="EMBL" id="KAF6235179.1"/>
    </source>
</evidence>
<dbReference type="InterPro" id="IPR002921">
    <property type="entry name" value="Fungal_lipase-type"/>
</dbReference>
<dbReference type="CDD" id="cd00519">
    <property type="entry name" value="Lipase_3"/>
    <property type="match status" value="1"/>
</dbReference>
<evidence type="ECO:0008006" key="8">
    <source>
        <dbReference type="Google" id="ProtNLM"/>
    </source>
</evidence>
<name>A0A8H6L4H2_9LECA</name>
<evidence type="ECO:0000256" key="3">
    <source>
        <dbReference type="SAM" id="SignalP"/>
    </source>
</evidence>
<organism evidence="6 7">
    <name type="scientific">Letharia columbiana</name>
    <dbReference type="NCBI Taxonomy" id="112416"/>
    <lineage>
        <taxon>Eukaryota</taxon>
        <taxon>Fungi</taxon>
        <taxon>Dikarya</taxon>
        <taxon>Ascomycota</taxon>
        <taxon>Pezizomycotina</taxon>
        <taxon>Lecanoromycetes</taxon>
        <taxon>OSLEUM clade</taxon>
        <taxon>Lecanoromycetidae</taxon>
        <taxon>Lecanorales</taxon>
        <taxon>Lecanorineae</taxon>
        <taxon>Parmeliaceae</taxon>
        <taxon>Letharia</taxon>
    </lineage>
</organism>
<dbReference type="Gene3D" id="3.40.50.1820">
    <property type="entry name" value="alpha/beta hydrolase"/>
    <property type="match status" value="1"/>
</dbReference>
<feature type="chain" id="PRO_5034117965" description="Triacylglycerol lipase" evidence="3">
    <location>
        <begin position="23"/>
        <end position="314"/>
    </location>
</feature>
<evidence type="ECO:0000259" key="5">
    <source>
        <dbReference type="Pfam" id="PF03893"/>
    </source>
</evidence>
<feature type="domain" description="Fungal lipase-type" evidence="4">
    <location>
        <begin position="108"/>
        <end position="238"/>
    </location>
</feature>